<sequence>MVLQRFTIRLTSQVGRKLGLAFIDRDVEESDSDYDLNDFFSECDDSDGDAYEPIHIRGGGGDNDNGNFIQSAVKIAEAAKATIATAARAAGMMQAQPVVPIQQDLMATAVHVPLQRPAFNNKRKRASDVYIEMNKSMIWLYARRIHESVKQNQPNIDCSNLDELLHWSQLNVPDKVRDLQYPLDGINVDSLKFALSNAITPNDKVVKVEHTIPTQTIPNSNKPKYREGKRRHRPYFRSDHYKTVFFQNRIGGATELLGIMQKPEHYPLYLTLERNVYVPSTDKSASKATNVDTSCKPPPAKRLKTSNSTVNAVHAKDEVICLLDSSDEDEGEKAAPEKNYVTTSKQQSATEQKDDDKAIDVDPSTFVQLVTDSSLPVSLKPRKVPSDPTPMSYGDETGGFVLTPYGAGKILSSRVERHPSSSNTECTIYRPAVVYSIDLEWGTCHVPASQVKSIVGTSYTEKTLLTYNRVPLNRMDLLRLRPMTYLNDSIINFYLKHLMVQYYKNKGNNDVVSTSRDWDDLDGEGIHIFPSFCYTRIVDILGPSSNGNTKTNRQKIWNELKSWTKRIDIFQKKMLIFPINQALHWTCVVVFHPGRMVRKHARRKMTIQSQQSQSVVNEAKQPMDAQSESSNVMSDKIALEGIALIEGVNMTLTDAVEAGSSWPVATSNQQYNASDTAIPVAASSQKQTDPKPTIVDLPTTKPKGETAPTSTPAEEDEIVRWKCDYCMVATFDAFDEAVEHEKFCEWNLEKDWIMIHFDSGKHFRLHDTSTILGNIRKYLSAYYEGDYASTHPGIKSFNKTNMPGNTTTVPQQDNTKDCGVYMLEFVERMLSNPPHIDDEFVKKGVKSFAKDLFSKSVIEKKRDDILQLVHSIRLGEQVE</sequence>
<dbReference type="Gene3D" id="3.30.310.130">
    <property type="entry name" value="Ubiquitin-related"/>
    <property type="match status" value="1"/>
</dbReference>
<evidence type="ECO:0000256" key="5">
    <source>
        <dbReference type="ARBA" id="ARBA00022801"/>
    </source>
</evidence>
<keyword evidence="4" id="KW-0833">Ubl conjugation pathway</keyword>
<accession>B8BWC9</accession>
<protein>
    <recommendedName>
        <fullName evidence="7">Ubiquitin-like protease family profile domain-containing protein</fullName>
    </recommendedName>
</protein>
<dbReference type="Gene3D" id="1.10.418.20">
    <property type="match status" value="2"/>
</dbReference>
<evidence type="ECO:0000313" key="9">
    <source>
        <dbReference type="Proteomes" id="UP000001449"/>
    </source>
</evidence>
<dbReference type="HOGENOM" id="CLU_327492_0_0_1"/>
<feature type="domain" description="Ubiquitin-like protease family profile" evidence="7">
    <location>
        <begin position="470"/>
        <end position="829"/>
    </location>
</feature>
<dbReference type="eggNOG" id="KOG0779">
    <property type="taxonomic scope" value="Eukaryota"/>
</dbReference>
<evidence type="ECO:0000259" key="7">
    <source>
        <dbReference type="PROSITE" id="PS50600"/>
    </source>
</evidence>
<dbReference type="GO" id="GO:0016926">
    <property type="term" value="P:protein desumoylation"/>
    <property type="evidence" value="ECO:0000318"/>
    <property type="project" value="GO_Central"/>
</dbReference>
<dbReference type="Proteomes" id="UP000001449">
    <property type="component" value="Chromosome 3"/>
</dbReference>
<dbReference type="SUPFAM" id="SSF54001">
    <property type="entry name" value="Cysteine proteinases"/>
    <property type="match status" value="1"/>
</dbReference>
<reference evidence="8 9" key="2">
    <citation type="journal article" date="2008" name="Nature">
        <title>The Phaeodactylum genome reveals the evolutionary history of diatom genomes.</title>
        <authorList>
            <person name="Bowler C."/>
            <person name="Allen A.E."/>
            <person name="Badger J.H."/>
            <person name="Grimwood J."/>
            <person name="Jabbari K."/>
            <person name="Kuo A."/>
            <person name="Maheswari U."/>
            <person name="Martens C."/>
            <person name="Maumus F."/>
            <person name="Otillar R.P."/>
            <person name="Rayko E."/>
            <person name="Salamov A."/>
            <person name="Vandepoele K."/>
            <person name="Beszteri B."/>
            <person name="Gruber A."/>
            <person name="Heijde M."/>
            <person name="Katinka M."/>
            <person name="Mock T."/>
            <person name="Valentin K."/>
            <person name="Verret F."/>
            <person name="Berges J.A."/>
            <person name="Brownlee C."/>
            <person name="Cadoret J.P."/>
            <person name="Chiovitti A."/>
            <person name="Choi C.J."/>
            <person name="Coesel S."/>
            <person name="De Martino A."/>
            <person name="Detter J.C."/>
            <person name="Durkin C."/>
            <person name="Falciatore A."/>
            <person name="Fournet J."/>
            <person name="Haruta M."/>
            <person name="Huysman M.J."/>
            <person name="Jenkins B.D."/>
            <person name="Jiroutova K."/>
            <person name="Jorgensen R.E."/>
            <person name="Joubert Y."/>
            <person name="Kaplan A."/>
            <person name="Kroger N."/>
            <person name="Kroth P.G."/>
            <person name="La Roche J."/>
            <person name="Lindquist E."/>
            <person name="Lommer M."/>
            <person name="Martin-Jezequel V."/>
            <person name="Lopez P.J."/>
            <person name="Lucas S."/>
            <person name="Mangogna M."/>
            <person name="McGinnis K."/>
            <person name="Medlin L.K."/>
            <person name="Montsant A."/>
            <person name="Oudot-Le Secq M.P."/>
            <person name="Napoli C."/>
            <person name="Obornik M."/>
            <person name="Parker M.S."/>
            <person name="Petit J.L."/>
            <person name="Porcel B.M."/>
            <person name="Poulsen N."/>
            <person name="Robison M."/>
            <person name="Rychlewski L."/>
            <person name="Rynearson T.A."/>
            <person name="Schmutz J."/>
            <person name="Shapiro H."/>
            <person name="Siaut M."/>
            <person name="Stanley M."/>
            <person name="Sussman M.R."/>
            <person name="Taylor A.R."/>
            <person name="Vardi A."/>
            <person name="von Dassow P."/>
            <person name="Vyverman W."/>
            <person name="Willis A."/>
            <person name="Wyrwicz L.S."/>
            <person name="Rokhsar D.S."/>
            <person name="Weissenbach J."/>
            <person name="Armbrust E.V."/>
            <person name="Green B.R."/>
            <person name="Van de Peer Y."/>
            <person name="Grigoriev I.V."/>
        </authorList>
    </citation>
    <scope>NUCLEOTIDE SEQUENCE [LARGE SCALE GENOMIC DNA]</scope>
    <source>
        <strain evidence="8 9">CCMP1335</strain>
    </source>
</reference>
<dbReference type="GeneID" id="7452107"/>
<feature type="region of interest" description="Disordered" evidence="6">
    <location>
        <begin position="325"/>
        <end position="360"/>
    </location>
</feature>
<dbReference type="InterPro" id="IPR038765">
    <property type="entry name" value="Papain-like_cys_pep_sf"/>
</dbReference>
<feature type="compositionally biased region" description="Polar residues" evidence="6">
    <location>
        <begin position="340"/>
        <end position="350"/>
    </location>
</feature>
<gene>
    <name evidence="8" type="ORF">THAPSDRAFT_3929</name>
</gene>
<keyword evidence="9" id="KW-1185">Reference proteome</keyword>
<evidence type="ECO:0000256" key="6">
    <source>
        <dbReference type="SAM" id="MobiDB-lite"/>
    </source>
</evidence>
<keyword evidence="2" id="KW-0597">Phosphoprotein</keyword>
<evidence type="ECO:0000256" key="1">
    <source>
        <dbReference type="ARBA" id="ARBA00005234"/>
    </source>
</evidence>
<feature type="compositionally biased region" description="Basic and acidic residues" evidence="6">
    <location>
        <begin position="351"/>
        <end position="360"/>
    </location>
</feature>
<dbReference type="PROSITE" id="PS50600">
    <property type="entry name" value="ULP_PROTEASE"/>
    <property type="match status" value="1"/>
</dbReference>
<dbReference type="RefSeq" id="XP_002288574.1">
    <property type="nucleotide sequence ID" value="XM_002288538.1"/>
</dbReference>
<dbReference type="KEGG" id="tps:THAPSDRAFT_3929"/>
<proteinExistence type="inferred from homology"/>
<feature type="region of interest" description="Disordered" evidence="6">
    <location>
        <begin position="682"/>
        <end position="713"/>
    </location>
</feature>
<dbReference type="GO" id="GO:0005634">
    <property type="term" value="C:nucleus"/>
    <property type="evidence" value="ECO:0000318"/>
    <property type="project" value="GO_Central"/>
</dbReference>
<comment type="similarity">
    <text evidence="1">Belongs to the peptidase C48 family.</text>
</comment>
<evidence type="ECO:0000256" key="3">
    <source>
        <dbReference type="ARBA" id="ARBA00022670"/>
    </source>
</evidence>
<dbReference type="InParanoid" id="B8BWC9"/>
<dbReference type="STRING" id="35128.B8BWC9"/>
<dbReference type="InterPro" id="IPR051947">
    <property type="entry name" value="Sentrin-specific_protease"/>
</dbReference>
<organism evidence="8 9">
    <name type="scientific">Thalassiosira pseudonana</name>
    <name type="common">Marine diatom</name>
    <name type="synonym">Cyclotella nana</name>
    <dbReference type="NCBI Taxonomy" id="35128"/>
    <lineage>
        <taxon>Eukaryota</taxon>
        <taxon>Sar</taxon>
        <taxon>Stramenopiles</taxon>
        <taxon>Ochrophyta</taxon>
        <taxon>Bacillariophyta</taxon>
        <taxon>Coscinodiscophyceae</taxon>
        <taxon>Thalassiosirophycidae</taxon>
        <taxon>Thalassiosirales</taxon>
        <taxon>Thalassiosiraceae</taxon>
        <taxon>Thalassiosira</taxon>
    </lineage>
</organism>
<dbReference type="GO" id="GO:0016929">
    <property type="term" value="F:deSUMOylase activity"/>
    <property type="evidence" value="ECO:0000318"/>
    <property type="project" value="GO_Central"/>
</dbReference>
<evidence type="ECO:0000256" key="2">
    <source>
        <dbReference type="ARBA" id="ARBA00022553"/>
    </source>
</evidence>
<feature type="compositionally biased region" description="Polar residues" evidence="6">
    <location>
        <begin position="281"/>
        <end position="293"/>
    </location>
</feature>
<dbReference type="Pfam" id="PF02902">
    <property type="entry name" value="Peptidase_C48"/>
    <property type="match status" value="2"/>
</dbReference>
<keyword evidence="5" id="KW-0378">Hydrolase</keyword>
<dbReference type="PANTHER" id="PTHR46896">
    <property type="entry name" value="SENTRIN-SPECIFIC PROTEASE"/>
    <property type="match status" value="1"/>
</dbReference>
<evidence type="ECO:0000256" key="4">
    <source>
        <dbReference type="ARBA" id="ARBA00022786"/>
    </source>
</evidence>
<keyword evidence="3" id="KW-0645">Protease</keyword>
<dbReference type="GO" id="GO:0006508">
    <property type="term" value="P:proteolysis"/>
    <property type="evidence" value="ECO:0007669"/>
    <property type="project" value="UniProtKB-KW"/>
</dbReference>
<dbReference type="AlphaFoldDB" id="B8BWC9"/>
<dbReference type="EMBL" id="CM000640">
    <property type="protein sequence ID" value="EED94010.1"/>
    <property type="molecule type" value="Genomic_DNA"/>
</dbReference>
<dbReference type="PANTHER" id="PTHR46896:SF3">
    <property type="entry name" value="FI06413P-RELATED"/>
    <property type="match status" value="1"/>
</dbReference>
<dbReference type="PaxDb" id="35128-Thaps3929"/>
<feature type="region of interest" description="Disordered" evidence="6">
    <location>
        <begin position="281"/>
        <end position="309"/>
    </location>
</feature>
<dbReference type="InterPro" id="IPR003653">
    <property type="entry name" value="Peptidase_C48_C"/>
</dbReference>
<reference evidence="8 9" key="1">
    <citation type="journal article" date="2004" name="Science">
        <title>The genome of the diatom Thalassiosira pseudonana: ecology, evolution, and metabolism.</title>
        <authorList>
            <person name="Armbrust E.V."/>
            <person name="Berges J.A."/>
            <person name="Bowler C."/>
            <person name="Green B.R."/>
            <person name="Martinez D."/>
            <person name="Putnam N.H."/>
            <person name="Zhou S."/>
            <person name="Allen A.E."/>
            <person name="Apt K.E."/>
            <person name="Bechner M."/>
            <person name="Brzezinski M.A."/>
            <person name="Chaal B.K."/>
            <person name="Chiovitti A."/>
            <person name="Davis A.K."/>
            <person name="Demarest M.S."/>
            <person name="Detter J.C."/>
            <person name="Glavina T."/>
            <person name="Goodstein D."/>
            <person name="Hadi M.Z."/>
            <person name="Hellsten U."/>
            <person name="Hildebrand M."/>
            <person name="Jenkins B.D."/>
            <person name="Jurka J."/>
            <person name="Kapitonov V.V."/>
            <person name="Kroger N."/>
            <person name="Lau W.W."/>
            <person name="Lane T.W."/>
            <person name="Larimer F.W."/>
            <person name="Lippmeier J.C."/>
            <person name="Lucas S."/>
            <person name="Medina M."/>
            <person name="Montsant A."/>
            <person name="Obornik M."/>
            <person name="Parker M.S."/>
            <person name="Palenik B."/>
            <person name="Pazour G.J."/>
            <person name="Richardson P.M."/>
            <person name="Rynearson T.A."/>
            <person name="Saito M.A."/>
            <person name="Schwartz D.C."/>
            <person name="Thamatrakoln K."/>
            <person name="Valentin K."/>
            <person name="Vardi A."/>
            <person name="Wilkerson F.P."/>
            <person name="Rokhsar D.S."/>
        </authorList>
    </citation>
    <scope>NUCLEOTIDE SEQUENCE [LARGE SCALE GENOMIC DNA]</scope>
    <source>
        <strain evidence="8 9">CCMP1335</strain>
    </source>
</reference>
<evidence type="ECO:0000313" key="8">
    <source>
        <dbReference type="EMBL" id="EED94010.1"/>
    </source>
</evidence>
<name>B8BWC9_THAPS</name>